<gene>
    <name evidence="5" type="ORF">ACFQ3U_10815</name>
</gene>
<dbReference type="SUPFAM" id="SSF48498">
    <property type="entry name" value="Tetracyclin repressor-like, C-terminal domain"/>
    <property type="match status" value="1"/>
</dbReference>
<dbReference type="RefSeq" id="WP_343960888.1">
    <property type="nucleotide sequence ID" value="NZ_BAAAKZ010000010.1"/>
</dbReference>
<dbReference type="Gene3D" id="1.10.10.60">
    <property type="entry name" value="Homeodomain-like"/>
    <property type="match status" value="1"/>
</dbReference>
<dbReference type="InterPro" id="IPR001647">
    <property type="entry name" value="HTH_TetR"/>
</dbReference>
<feature type="domain" description="HTH tetR-type" evidence="4">
    <location>
        <begin position="20"/>
        <end position="80"/>
    </location>
</feature>
<dbReference type="PRINTS" id="PR00455">
    <property type="entry name" value="HTHTETR"/>
</dbReference>
<protein>
    <submittedName>
        <fullName evidence="5">TetR family transcriptional regulator</fullName>
    </submittedName>
</protein>
<dbReference type="InterPro" id="IPR009057">
    <property type="entry name" value="Homeodomain-like_sf"/>
</dbReference>
<sequence>MSTPGAVVPSRRRGRRPGPALGRERILEAANVEFGERGFQGATVRSIANAAGVDAKLVHYYFGTKAELFTAAIAETFRSRGFPDLLAEHAGEGGESPGTRYVAGILTALETSSIGPAFIGLLRNLGTHEESRSIFLRFVTTELISGLAPHLAGEHPERRITLAGSQMLGIVLARYVLRIPPLVELSTQEVAELVGPTIDRYILGELRR</sequence>
<evidence type="ECO:0000256" key="2">
    <source>
        <dbReference type="PROSITE-ProRule" id="PRU00335"/>
    </source>
</evidence>
<dbReference type="Pfam" id="PF00440">
    <property type="entry name" value="TetR_N"/>
    <property type="match status" value="1"/>
</dbReference>
<proteinExistence type="predicted"/>
<feature type="DNA-binding region" description="H-T-H motif" evidence="2">
    <location>
        <begin position="43"/>
        <end position="62"/>
    </location>
</feature>
<evidence type="ECO:0000256" key="1">
    <source>
        <dbReference type="ARBA" id="ARBA00023125"/>
    </source>
</evidence>
<dbReference type="Pfam" id="PF17920">
    <property type="entry name" value="TetR_C_16"/>
    <property type="match status" value="1"/>
</dbReference>
<reference evidence="6" key="1">
    <citation type="journal article" date="2019" name="Int. J. Syst. Evol. Microbiol.">
        <title>The Global Catalogue of Microorganisms (GCM) 10K type strain sequencing project: providing services to taxonomists for standard genome sequencing and annotation.</title>
        <authorList>
            <consortium name="The Broad Institute Genomics Platform"/>
            <consortium name="The Broad Institute Genome Sequencing Center for Infectious Disease"/>
            <person name="Wu L."/>
            <person name="Ma J."/>
        </authorList>
    </citation>
    <scope>NUCLEOTIDE SEQUENCE [LARGE SCALE GENOMIC DNA]</scope>
    <source>
        <strain evidence="6">CCUG 50213</strain>
    </source>
</reference>
<dbReference type="InterPro" id="IPR041678">
    <property type="entry name" value="TetR_C_16"/>
</dbReference>
<evidence type="ECO:0000313" key="5">
    <source>
        <dbReference type="EMBL" id="MFD1202384.1"/>
    </source>
</evidence>
<dbReference type="PANTHER" id="PTHR30055:SF235">
    <property type="entry name" value="TRANSCRIPTIONAL REGULATORY PROTEIN"/>
    <property type="match status" value="1"/>
</dbReference>
<keyword evidence="1 2" id="KW-0238">DNA-binding</keyword>
<accession>A0ABW3TRW7</accession>
<evidence type="ECO:0000313" key="6">
    <source>
        <dbReference type="Proteomes" id="UP001597181"/>
    </source>
</evidence>
<comment type="caution">
    <text evidence="5">The sequence shown here is derived from an EMBL/GenBank/DDBJ whole genome shotgun (WGS) entry which is preliminary data.</text>
</comment>
<dbReference type="EMBL" id="JBHTLY010000004">
    <property type="protein sequence ID" value="MFD1202384.1"/>
    <property type="molecule type" value="Genomic_DNA"/>
</dbReference>
<dbReference type="InterPro" id="IPR050109">
    <property type="entry name" value="HTH-type_TetR-like_transc_reg"/>
</dbReference>
<feature type="region of interest" description="Disordered" evidence="3">
    <location>
        <begin position="1"/>
        <end position="21"/>
    </location>
</feature>
<evidence type="ECO:0000256" key="3">
    <source>
        <dbReference type="SAM" id="MobiDB-lite"/>
    </source>
</evidence>
<dbReference type="PANTHER" id="PTHR30055">
    <property type="entry name" value="HTH-TYPE TRANSCRIPTIONAL REGULATOR RUTR"/>
    <property type="match status" value="1"/>
</dbReference>
<evidence type="ECO:0000259" key="4">
    <source>
        <dbReference type="PROSITE" id="PS50977"/>
    </source>
</evidence>
<dbReference type="PROSITE" id="PS50977">
    <property type="entry name" value="HTH_TETR_2"/>
    <property type="match status" value="1"/>
</dbReference>
<dbReference type="Gene3D" id="1.10.357.10">
    <property type="entry name" value="Tetracycline Repressor, domain 2"/>
    <property type="match status" value="1"/>
</dbReference>
<dbReference type="SUPFAM" id="SSF46689">
    <property type="entry name" value="Homeodomain-like"/>
    <property type="match status" value="1"/>
</dbReference>
<keyword evidence="6" id="KW-1185">Reference proteome</keyword>
<organism evidence="5 6">
    <name type="scientific">Leucobacter albus</name>
    <dbReference type="NCBI Taxonomy" id="272210"/>
    <lineage>
        <taxon>Bacteria</taxon>
        <taxon>Bacillati</taxon>
        <taxon>Actinomycetota</taxon>
        <taxon>Actinomycetes</taxon>
        <taxon>Micrococcales</taxon>
        <taxon>Microbacteriaceae</taxon>
        <taxon>Leucobacter</taxon>
    </lineage>
</organism>
<dbReference type="Proteomes" id="UP001597181">
    <property type="component" value="Unassembled WGS sequence"/>
</dbReference>
<dbReference type="InterPro" id="IPR036271">
    <property type="entry name" value="Tet_transcr_reg_TetR-rel_C_sf"/>
</dbReference>
<name>A0ABW3TRW7_9MICO</name>